<evidence type="ECO:0000256" key="10">
    <source>
        <dbReference type="ARBA" id="ARBA00022553"/>
    </source>
</evidence>
<dbReference type="InterPro" id="IPR005062">
    <property type="entry name" value="SAC3/GANP/THP3_conserved"/>
</dbReference>
<evidence type="ECO:0000256" key="15">
    <source>
        <dbReference type="ARBA" id="ARBA00022990"/>
    </source>
</evidence>
<dbReference type="Proteomes" id="UP000667349">
    <property type="component" value="Unassembled WGS sequence"/>
</dbReference>
<keyword evidence="8" id="KW-0488">Methylation</keyword>
<evidence type="ECO:0000256" key="1">
    <source>
        <dbReference type="ARBA" id="ARBA00004286"/>
    </source>
</evidence>
<evidence type="ECO:0000256" key="19">
    <source>
        <dbReference type="ARBA" id="ARBA00023242"/>
    </source>
</evidence>
<feature type="domain" description="SAC3/GANP/THP3 conserved" evidence="26">
    <location>
        <begin position="367"/>
        <end position="657"/>
    </location>
</feature>
<keyword evidence="16" id="KW-0811">Translocation</keyword>
<keyword evidence="10" id="KW-0597">Phosphoprotein</keyword>
<keyword evidence="18" id="KW-0906">Nuclear pore complex</keyword>
<evidence type="ECO:0000256" key="18">
    <source>
        <dbReference type="ARBA" id="ARBA00023132"/>
    </source>
</evidence>
<dbReference type="Pfam" id="PF03399">
    <property type="entry name" value="SAC3_GANP"/>
    <property type="match status" value="1"/>
</dbReference>
<evidence type="ECO:0000256" key="2">
    <source>
        <dbReference type="ARBA" id="ARBA00004496"/>
    </source>
</evidence>
<dbReference type="GO" id="GO:0061733">
    <property type="term" value="F:protein-lysine-acetyltransferase activity"/>
    <property type="evidence" value="ECO:0007669"/>
    <property type="project" value="UniProtKB-EC"/>
</dbReference>
<dbReference type="GO" id="GO:0005643">
    <property type="term" value="C:nuclear pore"/>
    <property type="evidence" value="ECO:0007669"/>
    <property type="project" value="UniProtKB-SubCell"/>
</dbReference>
<comment type="caution">
    <text evidence="27">The sequence shown here is derived from an EMBL/GenBank/DDBJ whole genome shotgun (WGS) entry which is preliminary data.</text>
</comment>
<evidence type="ECO:0000256" key="13">
    <source>
        <dbReference type="ARBA" id="ARBA00022859"/>
    </source>
</evidence>
<dbReference type="GO" id="GO:0005654">
    <property type="term" value="C:nucleoplasm"/>
    <property type="evidence" value="ECO:0007669"/>
    <property type="project" value="UniProtKB-SubCell"/>
</dbReference>
<proteinExistence type="inferred from homology"/>
<gene>
    <name evidence="27" type="primary">Xmas2</name>
    <name evidence="27" type="ORF">G6Z75_0010080</name>
</gene>
<dbReference type="PANTHER" id="PTHR12436:SF3">
    <property type="entry name" value="GERMINAL-CENTER ASSOCIATED NUCLEAR PROTEIN"/>
    <property type="match status" value="1"/>
</dbReference>
<organism evidence="27 28">
    <name type="scientific">Acromyrmex insinuator</name>
    <dbReference type="NCBI Taxonomy" id="230686"/>
    <lineage>
        <taxon>Eukaryota</taxon>
        <taxon>Metazoa</taxon>
        <taxon>Ecdysozoa</taxon>
        <taxon>Arthropoda</taxon>
        <taxon>Hexapoda</taxon>
        <taxon>Insecta</taxon>
        <taxon>Pterygota</taxon>
        <taxon>Neoptera</taxon>
        <taxon>Endopterygota</taxon>
        <taxon>Hymenoptera</taxon>
        <taxon>Apocrita</taxon>
        <taxon>Aculeata</taxon>
        <taxon>Formicoidea</taxon>
        <taxon>Formicidae</taxon>
        <taxon>Myrmicinae</taxon>
        <taxon>Acromyrmex</taxon>
    </lineage>
</organism>
<keyword evidence="12" id="KW-0509">mRNA transport</keyword>
<keyword evidence="14" id="KW-0653">Protein transport</keyword>
<evidence type="ECO:0000256" key="8">
    <source>
        <dbReference type="ARBA" id="ARBA00022481"/>
    </source>
</evidence>
<feature type="non-terminal residue" evidence="27">
    <location>
        <position position="1650"/>
    </location>
</feature>
<dbReference type="EC" id="2.3.1.48" evidence="5"/>
<evidence type="ECO:0000259" key="26">
    <source>
        <dbReference type="Pfam" id="PF03399"/>
    </source>
</evidence>
<name>A0A836EJP6_9HYME</name>
<dbReference type="InterPro" id="IPR045107">
    <property type="entry name" value="SAC3/GANP/THP3"/>
</dbReference>
<keyword evidence="13" id="KW-0391">Immunity</keyword>
<keyword evidence="9" id="KW-0963">Cytoplasm</keyword>
<feature type="coiled-coil region" evidence="24">
    <location>
        <begin position="1615"/>
        <end position="1649"/>
    </location>
</feature>
<dbReference type="EMBL" id="JAANHZ010000806">
    <property type="protein sequence ID" value="KAG5306747.1"/>
    <property type="molecule type" value="Genomic_DNA"/>
</dbReference>
<evidence type="ECO:0000256" key="4">
    <source>
        <dbReference type="ARBA" id="ARBA00004642"/>
    </source>
</evidence>
<evidence type="ECO:0000256" key="24">
    <source>
        <dbReference type="SAM" id="Coils"/>
    </source>
</evidence>
<feature type="region of interest" description="Disordered" evidence="25">
    <location>
        <begin position="850"/>
        <end position="873"/>
    </location>
</feature>
<evidence type="ECO:0000256" key="25">
    <source>
        <dbReference type="SAM" id="MobiDB-lite"/>
    </source>
</evidence>
<dbReference type="GO" id="GO:0005694">
    <property type="term" value="C:chromosome"/>
    <property type="evidence" value="ECO:0007669"/>
    <property type="project" value="UniProtKB-SubCell"/>
</dbReference>
<dbReference type="GO" id="GO:0005737">
    <property type="term" value="C:cytoplasm"/>
    <property type="evidence" value="ECO:0007669"/>
    <property type="project" value="UniProtKB-SubCell"/>
</dbReference>
<reference evidence="27" key="1">
    <citation type="submission" date="2020-02" db="EMBL/GenBank/DDBJ databases">
        <title>Relaxed selection underlies rapid genomic changes in the transitions from sociality to social parasitism in ants.</title>
        <authorList>
            <person name="Bi X."/>
        </authorList>
    </citation>
    <scope>NUCLEOTIDE SEQUENCE</scope>
    <source>
        <strain evidence="27">BGI-DK2013a</strain>
        <tissue evidence="27">Whole body</tissue>
    </source>
</reference>
<evidence type="ECO:0000256" key="11">
    <source>
        <dbReference type="ARBA" id="ARBA00022679"/>
    </source>
</evidence>
<feature type="non-terminal residue" evidence="27">
    <location>
        <position position="1"/>
    </location>
</feature>
<keyword evidence="28" id="KW-1185">Reference proteome</keyword>
<dbReference type="GO" id="GO:0015031">
    <property type="term" value="P:protein transport"/>
    <property type="evidence" value="ECO:0007669"/>
    <property type="project" value="UniProtKB-KW"/>
</dbReference>
<evidence type="ECO:0000256" key="23">
    <source>
        <dbReference type="ARBA" id="ARBA00069544"/>
    </source>
</evidence>
<evidence type="ECO:0000313" key="27">
    <source>
        <dbReference type="EMBL" id="KAG5306747.1"/>
    </source>
</evidence>
<dbReference type="InterPro" id="IPR034366">
    <property type="entry name" value="XMAS_RRM"/>
</dbReference>
<keyword evidence="6" id="KW-0813">Transport</keyword>
<evidence type="ECO:0000256" key="16">
    <source>
        <dbReference type="ARBA" id="ARBA00023010"/>
    </source>
</evidence>
<keyword evidence="17 24" id="KW-0175">Coiled coil</keyword>
<comment type="similarity">
    <text evidence="21">Belongs to the SAC3 family.</text>
</comment>
<keyword evidence="19" id="KW-0539">Nucleus</keyword>
<dbReference type="PANTHER" id="PTHR12436">
    <property type="entry name" value="80 KDA MCM3-ASSOCIATED PROTEIN"/>
    <property type="match status" value="1"/>
</dbReference>
<evidence type="ECO:0000256" key="21">
    <source>
        <dbReference type="ARBA" id="ARBA00038443"/>
    </source>
</evidence>
<evidence type="ECO:0000256" key="3">
    <source>
        <dbReference type="ARBA" id="ARBA00004567"/>
    </source>
</evidence>
<accession>A0A836EJP6</accession>
<protein>
    <recommendedName>
        <fullName evidence="23">Germinal-center associated nuclear protein</fullName>
        <ecNumber evidence="5">2.3.1.48</ecNumber>
    </recommendedName>
</protein>
<evidence type="ECO:0000256" key="17">
    <source>
        <dbReference type="ARBA" id="ARBA00023054"/>
    </source>
</evidence>
<comment type="function">
    <text evidence="22">As a component of the TREX-2 complex, involved in the export of mRNAs to the cytoplasm through the nuclear pores. Through the acetylation of histones, affects the assembly of nucleosomes at immunoglobulin variable region genes and promotes the recruitment and positioning of transcription complex to favor DNA cytosine deaminase AICDA/AID targeting, hence promoting somatic hypermutations.</text>
</comment>
<keyword evidence="7" id="KW-0158">Chromosome</keyword>
<keyword evidence="11" id="KW-0808">Transferase</keyword>
<feature type="compositionally biased region" description="Basic and acidic residues" evidence="25">
    <location>
        <begin position="770"/>
        <end position="780"/>
    </location>
</feature>
<comment type="subcellular location">
    <subcellularLocation>
        <location evidence="1">Chromosome</location>
    </subcellularLocation>
    <subcellularLocation>
        <location evidence="2">Cytoplasm</location>
    </subcellularLocation>
    <subcellularLocation>
        <location evidence="3">Nucleus</location>
        <location evidence="3">Nuclear pore complex</location>
    </subcellularLocation>
    <subcellularLocation>
        <location evidence="4">Nucleus</location>
        <location evidence="4">Nucleoplasm</location>
    </subcellularLocation>
</comment>
<evidence type="ECO:0000256" key="9">
    <source>
        <dbReference type="ARBA" id="ARBA00022490"/>
    </source>
</evidence>
<dbReference type="InterPro" id="IPR035979">
    <property type="entry name" value="RBD_domain_sf"/>
</dbReference>
<evidence type="ECO:0000256" key="5">
    <source>
        <dbReference type="ARBA" id="ARBA00013184"/>
    </source>
</evidence>
<dbReference type="FunFam" id="1.25.40.990:FF:000003">
    <property type="entry name" value="germinal-center associated nuclear protein isoform X2"/>
    <property type="match status" value="1"/>
</dbReference>
<evidence type="ECO:0000313" key="28">
    <source>
        <dbReference type="Proteomes" id="UP000667349"/>
    </source>
</evidence>
<evidence type="ECO:0000256" key="14">
    <source>
        <dbReference type="ARBA" id="ARBA00022927"/>
    </source>
</evidence>
<feature type="region of interest" description="Disordered" evidence="25">
    <location>
        <begin position="770"/>
        <end position="792"/>
    </location>
</feature>
<dbReference type="GO" id="GO:0002376">
    <property type="term" value="P:immune system process"/>
    <property type="evidence" value="ECO:0007669"/>
    <property type="project" value="UniProtKB-KW"/>
</dbReference>
<keyword evidence="15" id="KW-0007">Acetylation</keyword>
<evidence type="ECO:0000256" key="20">
    <source>
        <dbReference type="ARBA" id="ARBA00023315"/>
    </source>
</evidence>
<sequence length="1650" mass="189488">MSSQMDKMEMDTSETDAASNSFVFSKPNAIFDLSRVINFGVGSDHVFDTQVSKKNIFTFALPTIVSQCNQSRIGSSHDEDRGERFGLEQWTNLNKSNKYKPRISRNTYKPTINVFANALKDTGAFEQLKKNSRSRITKVNIDNSITCSNVPKALLTKTAAKEYFIKYGKIIKITIRPKKYVITVIYATKIEASAAYYGSGDYKGEKFDIEWTKLESTAKRMIKKKELQHNIVANLLKASDDEIKSELEAMANIEYNLHPIKGNEVSDVNMLFPIKGKALSGKTLSHEKAMGKLEKVAMKIEKHDTESQTVKSLPSKSIEELQNIIHQVALTAEDKYKVLEARDRLMRLKRAKPASLATVTSGTCPDMCPEKERLMRESQRQVASYEQLEGNEYRINHAIAIKQYSRSSADQEEPMPHELRPVKSLKMTMSYLLHELMDLCEQEGTNLAEWYHFLWDRTRGIRKDITQQELCCKESVELIEQCARFHIVCSERLCAEDASVFDKKINSENLTKCLQTLKYMYHDLRVKGITCGNEPEFRAYIVLLNLNNGNFLYDLQQLPVSVQNSPQVQFAIKVYFSLDSNNYYKFFKLVRETTYLNACILLRYFNQIRLRALSIMVKAYCRTTSTAFPLYELIDILGFEDENEAIYFCEQAGLNLSNDEMYILLNRQSFNMPTASIQQGRACNLIESKRITLNFSIGQCIAGKKMPEKTYKNHKPHNSFDVHGYLMPESINAADQTADSSSAERHDPYEFVEKEDSKTKRIAKVTSIRNKDQRAAKDLRSVQTRKPTNANNEASAFKHASVPESVNSDVFETVTSCVPDVFEHKPKESNVFIENKAQIGASIKVVSEKYSDSRSATSTRREDTNDKQQPAMLGSSNIIGNNLFVGNPSVFSTPETSHNAEPVPPFAMAVNKSIFSGVDSGNLFRNVSPSSTIFVNKHFPIPVSVQQSVFADVASKTKKEQSVFHKKEQKIQEEVISEAEKAKLEKAREHARRMQRIEEQSEDIYNSLHAEVMNEFCCTIAKQDIDRIEMYNTLSKRILSDMIGEVTHEICDTILTAEIEQQKKLQAMLLRIKNRVIVKCVNIWKQYVLRKKRQRAALEDTPVWLQRHSVEETARMLYTKEQEVVMQNMCKRRGEPEDVAASATETLAPIEIIVYAGIKENIRSLDLESLPNVYWKLVISWPDLANKAVLWYHKKVMNEYLNPDNFTMDPIVKIYRPNPYETLHVCIRHFEGLISEHHLIGADALLFIADASENYKSVAKRLTRTVLSRHKLMPMPLAFIVLGNGDLENQNDNIVSDLESFLESGYVSEYTIMYEENLSAKIILNLTQSAVLWLTMNKSPSNPLEMDYLFNVYDICLSEELWLRILGDSMYNKQLSDALKDPNFVIDLHNEAVNHLIDIILDPESTLYTNFAPELKKFLKNSGTMPCSYEYFNESWKRDEYRAKLETTMNSFVLPPWNAPWPITDIQDLRRHIMNYCREVLSDSNCNIIFCDILSNLFLTSGSLQVSNFVHILLYIIKEKIRLLDEDQTVIYNRNHIKHFQTLPWWFKSNVLTEFMLHESSSDNNIMLNEPMRKRKKLDKFENNLDDSALDEEFSLLAEFCESTKTRVMEVHSVSIEVENRLQAQQLENALLEDRLKNALLEMDSAEDGI</sequence>
<evidence type="ECO:0000256" key="22">
    <source>
        <dbReference type="ARBA" id="ARBA00055631"/>
    </source>
</evidence>
<evidence type="ECO:0000256" key="12">
    <source>
        <dbReference type="ARBA" id="ARBA00022816"/>
    </source>
</evidence>
<dbReference type="GO" id="GO:0006406">
    <property type="term" value="P:mRNA export from nucleus"/>
    <property type="evidence" value="ECO:0007669"/>
    <property type="project" value="TreeGrafter"/>
</dbReference>
<dbReference type="SUPFAM" id="SSF54928">
    <property type="entry name" value="RNA-binding domain, RBD"/>
    <property type="match status" value="1"/>
</dbReference>
<dbReference type="Gene3D" id="1.25.40.990">
    <property type="match status" value="1"/>
</dbReference>
<dbReference type="GO" id="GO:0003676">
    <property type="term" value="F:nucleic acid binding"/>
    <property type="evidence" value="ECO:0007669"/>
    <property type="project" value="InterPro"/>
</dbReference>
<dbReference type="GO" id="GO:0070390">
    <property type="term" value="C:transcription export complex 2"/>
    <property type="evidence" value="ECO:0007669"/>
    <property type="project" value="TreeGrafter"/>
</dbReference>
<dbReference type="CDD" id="cd12457">
    <property type="entry name" value="RRM_XMAS2"/>
    <property type="match status" value="1"/>
</dbReference>
<evidence type="ECO:0000256" key="7">
    <source>
        <dbReference type="ARBA" id="ARBA00022454"/>
    </source>
</evidence>
<keyword evidence="20" id="KW-0012">Acyltransferase</keyword>
<feature type="compositionally biased region" description="Polar residues" evidence="25">
    <location>
        <begin position="781"/>
        <end position="792"/>
    </location>
</feature>
<evidence type="ECO:0000256" key="6">
    <source>
        <dbReference type="ARBA" id="ARBA00022448"/>
    </source>
</evidence>